<dbReference type="Proteomes" id="UP000836841">
    <property type="component" value="Chromosome 4"/>
</dbReference>
<proteinExistence type="predicted"/>
<dbReference type="PROSITE" id="PS50089">
    <property type="entry name" value="ZF_RING_2"/>
    <property type="match status" value="1"/>
</dbReference>
<protein>
    <recommendedName>
        <fullName evidence="7">RING-type domain-containing protein</fullName>
    </recommendedName>
</protein>
<evidence type="ECO:0000313" key="9">
    <source>
        <dbReference type="Proteomes" id="UP000836841"/>
    </source>
</evidence>
<evidence type="ECO:0000256" key="5">
    <source>
        <dbReference type="SAM" id="MobiDB-lite"/>
    </source>
</evidence>
<dbReference type="PANTHER" id="PTHR46858">
    <property type="entry name" value="OS05G0521000 PROTEIN"/>
    <property type="match status" value="1"/>
</dbReference>
<dbReference type="GO" id="GO:0009705">
    <property type="term" value="C:plant-type vacuole membrane"/>
    <property type="evidence" value="ECO:0007669"/>
    <property type="project" value="TreeGrafter"/>
</dbReference>
<keyword evidence="6" id="KW-1133">Transmembrane helix</keyword>
<organism evidence="8 9">
    <name type="scientific">Thlaspi arvense</name>
    <name type="common">Field penny-cress</name>
    <dbReference type="NCBI Taxonomy" id="13288"/>
    <lineage>
        <taxon>Eukaryota</taxon>
        <taxon>Viridiplantae</taxon>
        <taxon>Streptophyta</taxon>
        <taxon>Embryophyta</taxon>
        <taxon>Tracheophyta</taxon>
        <taxon>Spermatophyta</taxon>
        <taxon>Magnoliopsida</taxon>
        <taxon>eudicotyledons</taxon>
        <taxon>Gunneridae</taxon>
        <taxon>Pentapetalae</taxon>
        <taxon>rosids</taxon>
        <taxon>malvids</taxon>
        <taxon>Brassicales</taxon>
        <taxon>Brassicaceae</taxon>
        <taxon>Thlaspideae</taxon>
        <taxon>Thlaspi</taxon>
    </lineage>
</organism>
<keyword evidence="6" id="KW-0472">Membrane</keyword>
<evidence type="ECO:0000313" key="8">
    <source>
        <dbReference type="EMBL" id="CAH2058841.1"/>
    </source>
</evidence>
<evidence type="ECO:0000256" key="1">
    <source>
        <dbReference type="ARBA" id="ARBA00022723"/>
    </source>
</evidence>
<dbReference type="InterPro" id="IPR032008">
    <property type="entry name" value="APD1-4_N"/>
</dbReference>
<feature type="compositionally biased region" description="Low complexity" evidence="5">
    <location>
        <begin position="17"/>
        <end position="29"/>
    </location>
</feature>
<gene>
    <name evidence="8" type="ORF">TAV2_LOCUS14424</name>
</gene>
<evidence type="ECO:0000256" key="4">
    <source>
        <dbReference type="PROSITE-ProRule" id="PRU00175"/>
    </source>
</evidence>
<dbReference type="PANTHER" id="PTHR46858:SF5">
    <property type="entry name" value="E3 UBIQUITIN-PROTEIN LIGASE APD1-RELATED"/>
    <property type="match status" value="1"/>
</dbReference>
<sequence>MPNMDSPRLTYAPAGFSMGSPNPSSSLTSDSEEDDVSHGTVRRFNNRSSGNFNRAGFPARLDTSALAELNISFFAMPLTLCFVLFGSVATMMIMGYYRPHHVLMGPSSSLLMEPSPIFVQSVKVKDLDDSKSGLELFGFYKTPSLDAVVNWSESRSVSVPHRSFKAWPFYLNEGASLNISYTVKPEDRPVRLVVKQGKASESLLQEPVYDTALSWNVVRGSGKVEVKISSSSSYYVAVANSKLKDIEVELDIAVRAVLYDSKDPFYKCTFSNGECTFDAMSLSGTSIVLTSPVPKQGAPVEDGEWFIQLSYQPRWMAYVIITGFLCCFALLVIQLMNWLWLKLERALTDNDSPRRPLLANKDDDGSSMGSSNESFVDDADLEDLSGNGVEDCIMCFEARRDCFFLPCGHCVTCYECGTMIEDVTGVCPMCRKKIKKVKRIYTV</sequence>
<dbReference type="EMBL" id="OU466860">
    <property type="protein sequence ID" value="CAH2058841.1"/>
    <property type="molecule type" value="Genomic_DNA"/>
</dbReference>
<dbReference type="Pfam" id="PF13920">
    <property type="entry name" value="zf-C3HC4_3"/>
    <property type="match status" value="1"/>
</dbReference>
<accession>A0AAU9S5M6</accession>
<dbReference type="AlphaFoldDB" id="A0AAU9S5M6"/>
<name>A0AAU9S5M6_THLAR</name>
<keyword evidence="9" id="KW-1185">Reference proteome</keyword>
<dbReference type="Pfam" id="PF16040">
    <property type="entry name" value="APD1-4_N"/>
    <property type="match status" value="1"/>
</dbReference>
<dbReference type="InterPro" id="IPR032010">
    <property type="entry name" value="APD1-4_M"/>
</dbReference>
<keyword evidence="1" id="KW-0479">Metal-binding</keyword>
<feature type="transmembrane region" description="Helical" evidence="6">
    <location>
        <begin position="315"/>
        <end position="340"/>
    </location>
</feature>
<evidence type="ECO:0000256" key="3">
    <source>
        <dbReference type="ARBA" id="ARBA00022833"/>
    </source>
</evidence>
<dbReference type="GO" id="GO:0016567">
    <property type="term" value="P:protein ubiquitination"/>
    <property type="evidence" value="ECO:0007669"/>
    <property type="project" value="TreeGrafter"/>
</dbReference>
<evidence type="ECO:0000256" key="6">
    <source>
        <dbReference type="SAM" id="Phobius"/>
    </source>
</evidence>
<keyword evidence="3" id="KW-0862">Zinc</keyword>
<evidence type="ECO:0000259" key="7">
    <source>
        <dbReference type="PROSITE" id="PS50089"/>
    </source>
</evidence>
<feature type="region of interest" description="Disordered" evidence="5">
    <location>
        <begin position="1"/>
        <end position="44"/>
    </location>
</feature>
<dbReference type="InterPro" id="IPR001841">
    <property type="entry name" value="Znf_RING"/>
</dbReference>
<dbReference type="InterPro" id="IPR013083">
    <property type="entry name" value="Znf_RING/FYVE/PHD"/>
</dbReference>
<dbReference type="GO" id="GO:0061630">
    <property type="term" value="F:ubiquitin protein ligase activity"/>
    <property type="evidence" value="ECO:0007669"/>
    <property type="project" value="TreeGrafter"/>
</dbReference>
<keyword evidence="6" id="KW-0812">Transmembrane</keyword>
<dbReference type="GO" id="GO:0008270">
    <property type="term" value="F:zinc ion binding"/>
    <property type="evidence" value="ECO:0007669"/>
    <property type="project" value="UniProtKB-KW"/>
</dbReference>
<keyword evidence="2 4" id="KW-0863">Zinc-finger</keyword>
<dbReference type="Pfam" id="PF16041">
    <property type="entry name" value="APD1-4_M"/>
    <property type="match status" value="1"/>
</dbReference>
<feature type="transmembrane region" description="Helical" evidence="6">
    <location>
        <begin position="71"/>
        <end position="97"/>
    </location>
</feature>
<evidence type="ECO:0000256" key="2">
    <source>
        <dbReference type="ARBA" id="ARBA00022771"/>
    </source>
</evidence>
<feature type="domain" description="RING-type" evidence="7">
    <location>
        <begin position="392"/>
        <end position="431"/>
    </location>
</feature>
<dbReference type="GO" id="GO:0005768">
    <property type="term" value="C:endosome"/>
    <property type="evidence" value="ECO:0007669"/>
    <property type="project" value="TreeGrafter"/>
</dbReference>
<dbReference type="Gene3D" id="3.30.40.10">
    <property type="entry name" value="Zinc/RING finger domain, C3HC4 (zinc finger)"/>
    <property type="match status" value="1"/>
</dbReference>
<dbReference type="SUPFAM" id="SSF57850">
    <property type="entry name" value="RING/U-box"/>
    <property type="match status" value="1"/>
</dbReference>
<reference evidence="8 9" key="1">
    <citation type="submission" date="2022-03" db="EMBL/GenBank/DDBJ databases">
        <authorList>
            <person name="Nunn A."/>
            <person name="Chopra R."/>
            <person name="Nunn A."/>
            <person name="Contreras Garrido A."/>
        </authorList>
    </citation>
    <scope>NUCLEOTIDE SEQUENCE [LARGE SCALE GENOMIC DNA]</scope>
</reference>